<proteinExistence type="predicted"/>
<name>A0A0N4WHN1_HAEPC</name>
<reference evidence="1" key="1">
    <citation type="submission" date="2017-02" db="UniProtKB">
        <authorList>
            <consortium name="WormBaseParasite"/>
        </authorList>
    </citation>
    <scope>IDENTIFICATION</scope>
</reference>
<organism evidence="1">
    <name type="scientific">Haemonchus placei</name>
    <name type="common">Barber's pole worm</name>
    <dbReference type="NCBI Taxonomy" id="6290"/>
    <lineage>
        <taxon>Eukaryota</taxon>
        <taxon>Metazoa</taxon>
        <taxon>Ecdysozoa</taxon>
        <taxon>Nematoda</taxon>
        <taxon>Chromadorea</taxon>
        <taxon>Rhabditida</taxon>
        <taxon>Rhabditina</taxon>
        <taxon>Rhabditomorpha</taxon>
        <taxon>Strongyloidea</taxon>
        <taxon>Trichostrongylidae</taxon>
        <taxon>Haemonchus</taxon>
    </lineage>
</organism>
<sequence>MLRELYDNFTTRISPFYKEVIVNVKRCPARRYHLAQSFQCRSREHHASYEMGKHGSEGRRPLCTSLPLQTTSCLTDYRAGGTNAGRV</sequence>
<accession>A0A0N4WHN1</accession>
<evidence type="ECO:0000313" key="1">
    <source>
        <dbReference type="WBParaSite" id="HPLM_0001041001-mRNA-1"/>
    </source>
</evidence>
<dbReference type="AlphaFoldDB" id="A0A0N4WHN1"/>
<protein>
    <submittedName>
        <fullName evidence="1">Uncharacterized protein</fullName>
    </submittedName>
</protein>
<dbReference type="WBParaSite" id="HPLM_0001041001-mRNA-1">
    <property type="protein sequence ID" value="HPLM_0001041001-mRNA-1"/>
    <property type="gene ID" value="HPLM_0001041001"/>
</dbReference>